<feature type="repeat" description="TPR" evidence="3">
    <location>
        <begin position="20"/>
        <end position="53"/>
    </location>
</feature>
<dbReference type="PANTHER" id="PTHR45586">
    <property type="entry name" value="TPR REPEAT-CONTAINING PROTEIN PA4667"/>
    <property type="match status" value="1"/>
</dbReference>
<gene>
    <name evidence="5" type="ORF">IEO70_09275</name>
</gene>
<name>A0A927CVH5_9BACI</name>
<evidence type="ECO:0000313" key="6">
    <source>
        <dbReference type="Proteomes" id="UP000602076"/>
    </source>
</evidence>
<evidence type="ECO:0000259" key="4">
    <source>
        <dbReference type="Pfam" id="PF05225"/>
    </source>
</evidence>
<dbReference type="Gene3D" id="1.25.40.10">
    <property type="entry name" value="Tetratricopeptide repeat domain"/>
    <property type="match status" value="2"/>
</dbReference>
<keyword evidence="2 3" id="KW-0802">TPR repeat</keyword>
<dbReference type="InterPro" id="IPR007889">
    <property type="entry name" value="HTH_Psq"/>
</dbReference>
<evidence type="ECO:0000256" key="2">
    <source>
        <dbReference type="ARBA" id="ARBA00022803"/>
    </source>
</evidence>
<evidence type="ECO:0000313" key="5">
    <source>
        <dbReference type="EMBL" id="MBD3108558.1"/>
    </source>
</evidence>
<sequence>MSKNSKYEQQAKIFAFHPTGEYYFSKGLKAYHRRDLYKAKKYLERAMELEPLEPIIACQLAIVCTDIGEYGYSNTILENIITDLDPFMSECHYFLANNFAHLGMIKDAYLHANKYLKLDNKGEFTDDAEDLLDLLTMESMESGEDLEEYDSTATEREEARSLLEAGNFPKAIAALQKMIDDQPESWFAYNNLALAYFYSGNKEEAFRTVEEVLEKNPGNLHGLCNLVVFHHYEKNMDRVVEIVSALMKVRPINFDQQYKLGATFALIGRFDLAYMWLKHLQKNGFAGDDTFYYWVSTCAYHLGYEQSAHKAWKKVIELNPDKAGLEPWGEIVSGINGFEHQVPVVVKKLESDLTEERLFGLFLYKHCFHKDNTALIEAIKSNDRFTEMEKAYLSFIESNGSVNNDTYFLDIVAEMLYTRYNPITLVEAGLYFIWFSVWEEGKKAQMAFSNPSAWAAAVVYTWRKMRNEQLSQKEAAQMFDVSVSTIQKYVKKVNGLLH</sequence>
<dbReference type="AlphaFoldDB" id="A0A927CVH5"/>
<protein>
    <submittedName>
        <fullName evidence="5">Tetratricopeptide repeat protein</fullName>
    </submittedName>
</protein>
<dbReference type="InterPro" id="IPR051012">
    <property type="entry name" value="CellSynth/LPSAsmb/PSIAsmb"/>
</dbReference>
<dbReference type="Proteomes" id="UP000602076">
    <property type="component" value="Unassembled WGS sequence"/>
</dbReference>
<dbReference type="InterPro" id="IPR036915">
    <property type="entry name" value="Cyclin-like_sf"/>
</dbReference>
<dbReference type="Pfam" id="PF05225">
    <property type="entry name" value="HTH_psq"/>
    <property type="match status" value="1"/>
</dbReference>
<dbReference type="InterPro" id="IPR019734">
    <property type="entry name" value="TPR_rpt"/>
</dbReference>
<dbReference type="SUPFAM" id="SSF47954">
    <property type="entry name" value="Cyclin-like"/>
    <property type="match status" value="1"/>
</dbReference>
<dbReference type="EMBL" id="JACXSI010000020">
    <property type="protein sequence ID" value="MBD3108558.1"/>
    <property type="molecule type" value="Genomic_DNA"/>
</dbReference>
<keyword evidence="6" id="KW-1185">Reference proteome</keyword>
<dbReference type="RefSeq" id="WP_190998102.1">
    <property type="nucleotide sequence ID" value="NZ_JACXSI010000020.1"/>
</dbReference>
<reference evidence="5" key="1">
    <citation type="submission" date="2020-09" db="EMBL/GenBank/DDBJ databases">
        <title>Bacillus faecalis sp. nov., a moderately halophilic bacterium isolated from cow faeces.</title>
        <authorList>
            <person name="Jiang L."/>
            <person name="Lee J."/>
        </authorList>
    </citation>
    <scope>NUCLEOTIDE SEQUENCE</scope>
    <source>
        <strain evidence="5">AGMB 02131</strain>
    </source>
</reference>
<dbReference type="PROSITE" id="PS50005">
    <property type="entry name" value="TPR"/>
    <property type="match status" value="2"/>
</dbReference>
<accession>A0A927CVH5</accession>
<evidence type="ECO:0000256" key="3">
    <source>
        <dbReference type="PROSITE-ProRule" id="PRU00339"/>
    </source>
</evidence>
<proteinExistence type="predicted"/>
<dbReference type="SUPFAM" id="SSF48452">
    <property type="entry name" value="TPR-like"/>
    <property type="match status" value="2"/>
</dbReference>
<dbReference type="Gene3D" id="1.10.472.10">
    <property type="entry name" value="Cyclin-like"/>
    <property type="match status" value="1"/>
</dbReference>
<feature type="repeat" description="TPR" evidence="3">
    <location>
        <begin position="186"/>
        <end position="219"/>
    </location>
</feature>
<dbReference type="GO" id="GO:0003677">
    <property type="term" value="F:DNA binding"/>
    <property type="evidence" value="ECO:0007669"/>
    <property type="project" value="InterPro"/>
</dbReference>
<organism evidence="5 6">
    <name type="scientific">Peribacillus faecalis</name>
    <dbReference type="NCBI Taxonomy" id="2772559"/>
    <lineage>
        <taxon>Bacteria</taxon>
        <taxon>Bacillati</taxon>
        <taxon>Bacillota</taxon>
        <taxon>Bacilli</taxon>
        <taxon>Bacillales</taxon>
        <taxon>Bacillaceae</taxon>
        <taxon>Peribacillus</taxon>
    </lineage>
</organism>
<dbReference type="InterPro" id="IPR011990">
    <property type="entry name" value="TPR-like_helical_dom_sf"/>
</dbReference>
<keyword evidence="1" id="KW-0677">Repeat</keyword>
<feature type="domain" description="HTH psq-type" evidence="4">
    <location>
        <begin position="457"/>
        <end position="492"/>
    </location>
</feature>
<dbReference type="SMART" id="SM00028">
    <property type="entry name" value="TPR"/>
    <property type="match status" value="3"/>
</dbReference>
<evidence type="ECO:0000256" key="1">
    <source>
        <dbReference type="ARBA" id="ARBA00022737"/>
    </source>
</evidence>
<dbReference type="PANTHER" id="PTHR45586:SF1">
    <property type="entry name" value="LIPOPOLYSACCHARIDE ASSEMBLY PROTEIN B"/>
    <property type="match status" value="1"/>
</dbReference>
<dbReference type="Pfam" id="PF13432">
    <property type="entry name" value="TPR_16"/>
    <property type="match status" value="1"/>
</dbReference>
<comment type="caution">
    <text evidence="5">The sequence shown here is derived from an EMBL/GenBank/DDBJ whole genome shotgun (WGS) entry which is preliminary data.</text>
</comment>